<reference evidence="3 4" key="1">
    <citation type="submission" date="2022-05" db="EMBL/GenBank/DDBJ databases">
        <title>Genome Sequencing of Bee-Associated Microbes.</title>
        <authorList>
            <person name="Dunlap C."/>
        </authorList>
    </citation>
    <scope>NUCLEOTIDE SEQUENCE [LARGE SCALE GENOMIC DNA]</scope>
    <source>
        <strain evidence="3 4">NRRL B-04010</strain>
    </source>
</reference>
<dbReference type="Pfam" id="PF01381">
    <property type="entry name" value="HTH_3"/>
    <property type="match status" value="1"/>
</dbReference>
<dbReference type="GeneID" id="94489082"/>
<dbReference type="SMART" id="SM00530">
    <property type="entry name" value="HTH_XRE"/>
    <property type="match status" value="1"/>
</dbReference>
<dbReference type="Proteomes" id="UP001527181">
    <property type="component" value="Unassembled WGS sequence"/>
</dbReference>
<sequence length="61" mass="6960">MEALKSQRKKMNLCQQQIADGVGISRQYYSNIENGKRPPSVALAKRIAAFLNVEWTIFFAE</sequence>
<accession>A0ABT4H102</accession>
<evidence type="ECO:0000313" key="4">
    <source>
        <dbReference type="Proteomes" id="UP001527181"/>
    </source>
</evidence>
<gene>
    <name evidence="3" type="ORF">M5X12_19040</name>
</gene>
<name>A0ABT4H102_PAEAL</name>
<dbReference type="PANTHER" id="PTHR46558">
    <property type="entry name" value="TRACRIPTIONAL REGULATORY PROTEIN-RELATED-RELATED"/>
    <property type="match status" value="1"/>
</dbReference>
<evidence type="ECO:0000313" key="3">
    <source>
        <dbReference type="EMBL" id="MCY9762634.1"/>
    </source>
</evidence>
<evidence type="ECO:0000256" key="1">
    <source>
        <dbReference type="ARBA" id="ARBA00023125"/>
    </source>
</evidence>
<dbReference type="RefSeq" id="WP_005552123.1">
    <property type="nucleotide sequence ID" value="NZ_JAMDLX010000274.1"/>
</dbReference>
<organism evidence="3 4">
    <name type="scientific">Paenibacillus alvei</name>
    <name type="common">Bacillus alvei</name>
    <dbReference type="NCBI Taxonomy" id="44250"/>
    <lineage>
        <taxon>Bacteria</taxon>
        <taxon>Bacillati</taxon>
        <taxon>Bacillota</taxon>
        <taxon>Bacilli</taxon>
        <taxon>Bacillales</taxon>
        <taxon>Paenibacillaceae</taxon>
        <taxon>Paenibacillus</taxon>
    </lineage>
</organism>
<dbReference type="EMBL" id="JAMDNP010000039">
    <property type="protein sequence ID" value="MCY9762634.1"/>
    <property type="molecule type" value="Genomic_DNA"/>
</dbReference>
<dbReference type="InterPro" id="IPR001387">
    <property type="entry name" value="Cro/C1-type_HTH"/>
</dbReference>
<dbReference type="SUPFAM" id="SSF47413">
    <property type="entry name" value="lambda repressor-like DNA-binding domains"/>
    <property type="match status" value="1"/>
</dbReference>
<dbReference type="CDD" id="cd00093">
    <property type="entry name" value="HTH_XRE"/>
    <property type="match status" value="1"/>
</dbReference>
<comment type="caution">
    <text evidence="3">The sequence shown here is derived from an EMBL/GenBank/DDBJ whole genome shotgun (WGS) entry which is preliminary data.</text>
</comment>
<protein>
    <submittedName>
        <fullName evidence="3">Helix-turn-helix transcriptional regulator</fullName>
    </submittedName>
</protein>
<proteinExistence type="predicted"/>
<feature type="domain" description="HTH cro/C1-type" evidence="2">
    <location>
        <begin position="4"/>
        <end position="58"/>
    </location>
</feature>
<keyword evidence="4" id="KW-1185">Reference proteome</keyword>
<dbReference type="PROSITE" id="PS50943">
    <property type="entry name" value="HTH_CROC1"/>
    <property type="match status" value="1"/>
</dbReference>
<dbReference type="InterPro" id="IPR010982">
    <property type="entry name" value="Lambda_DNA-bd_dom_sf"/>
</dbReference>
<keyword evidence="1" id="KW-0238">DNA-binding</keyword>
<dbReference type="Gene3D" id="1.10.260.40">
    <property type="entry name" value="lambda repressor-like DNA-binding domains"/>
    <property type="match status" value="1"/>
</dbReference>
<dbReference type="PANTHER" id="PTHR46558:SF11">
    <property type="entry name" value="HTH-TYPE TRANSCRIPTIONAL REGULATOR XRE"/>
    <property type="match status" value="1"/>
</dbReference>
<evidence type="ECO:0000259" key="2">
    <source>
        <dbReference type="PROSITE" id="PS50943"/>
    </source>
</evidence>